<evidence type="ECO:0000313" key="2">
    <source>
        <dbReference type="Proteomes" id="UP000231846"/>
    </source>
</evidence>
<protein>
    <submittedName>
        <fullName evidence="1">Uncharacterized protein</fullName>
    </submittedName>
</protein>
<dbReference type="EMBL" id="PDCW01000013">
    <property type="protein sequence ID" value="PJY74621.1"/>
    <property type="molecule type" value="Genomic_DNA"/>
</dbReference>
<sequence>MSVWMYIAVTDPGYGNEQNDEFMKNMGIEAFVKYNYFHKEQKRTWNKDAKT</sequence>
<proteinExistence type="predicted"/>
<evidence type="ECO:0000313" key="1">
    <source>
        <dbReference type="EMBL" id="PJY74621.1"/>
    </source>
</evidence>
<name>A0A2M9V7H4_BACFG</name>
<accession>A0A2M9V7H4</accession>
<comment type="caution">
    <text evidence="1">The sequence shown here is derived from an EMBL/GenBank/DDBJ whole genome shotgun (WGS) entry which is preliminary data.</text>
</comment>
<reference evidence="1 2" key="1">
    <citation type="journal article" date="2017" name="MBio">
        <title>Gut Symbiont Bacteroides fragilis Secretes a Eukaryotic-Like Ubiquitin Protein That Mediates Intraspecies Antagonism.</title>
        <authorList>
            <person name="Chatzidaki-Livanis M."/>
            <person name="Coyne M.J."/>
            <person name="Roelofs K.G."/>
            <person name="Gentyala R.R."/>
            <person name="Caldwell J.M."/>
            <person name="Comstock L.E."/>
        </authorList>
    </citation>
    <scope>NUCLEOTIDE SEQUENCE [LARGE SCALE GENOMIC DNA]</scope>
    <source>
        <strain evidence="1 2">12905</strain>
    </source>
</reference>
<dbReference type="AlphaFoldDB" id="A0A2M9V7H4"/>
<organism evidence="1 2">
    <name type="scientific">Bacteroides fragilis</name>
    <dbReference type="NCBI Taxonomy" id="817"/>
    <lineage>
        <taxon>Bacteria</taxon>
        <taxon>Pseudomonadati</taxon>
        <taxon>Bacteroidota</taxon>
        <taxon>Bacteroidia</taxon>
        <taxon>Bacteroidales</taxon>
        <taxon>Bacteroidaceae</taxon>
        <taxon>Bacteroides</taxon>
    </lineage>
</organism>
<gene>
    <name evidence="1" type="ORF">CQW34_02190</name>
</gene>
<dbReference type="RefSeq" id="WP_005787797.1">
    <property type="nucleotide sequence ID" value="NZ_CP012706.1"/>
</dbReference>
<dbReference type="Proteomes" id="UP000231846">
    <property type="component" value="Unassembled WGS sequence"/>
</dbReference>